<organism evidence="1 2">
    <name type="scientific">Eubacterium ramulus</name>
    <dbReference type="NCBI Taxonomy" id="39490"/>
    <lineage>
        <taxon>Bacteria</taxon>
        <taxon>Bacillati</taxon>
        <taxon>Bacillota</taxon>
        <taxon>Clostridia</taxon>
        <taxon>Eubacteriales</taxon>
        <taxon>Eubacteriaceae</taxon>
        <taxon>Eubacterium</taxon>
    </lineage>
</organism>
<dbReference type="InterPro" id="IPR005358">
    <property type="entry name" value="Puta_zinc/iron-chelating_dom"/>
</dbReference>
<gene>
    <name evidence="1" type="ORF">GKE72_09585</name>
</gene>
<dbReference type="PANTHER" id="PTHR35866">
    <property type="entry name" value="PUTATIVE-RELATED"/>
    <property type="match status" value="1"/>
</dbReference>
<dbReference type="Pfam" id="PF03692">
    <property type="entry name" value="CxxCxxCC"/>
    <property type="match status" value="1"/>
</dbReference>
<proteinExistence type="predicted"/>
<sequence>MEEYLKDISDGKLYSSNDMVKVGCHDCTGCSACCCDMGESVLLDPMDVWRLERNLGQSFEQLLAGAIDLHVEDGLILPNLKMAPSVTGPKCSFLNEEGRCSIHGFRPGICRLFPLGRNYEGEKLSYFLLTDACPAKNKSKMKVSKWLEMDGMKDYERFLVKWHALTKSLRQTMQNYNEEEAKRKNMLFLQMFYFTPVQQENFYDGFYERFEQFERR</sequence>
<protein>
    <submittedName>
        <fullName evidence="1">YkgJ family cysteine cluster protein</fullName>
    </submittedName>
</protein>
<dbReference type="EMBL" id="WKRA01000014">
    <property type="protein sequence ID" value="MSD16310.1"/>
    <property type="molecule type" value="Genomic_DNA"/>
</dbReference>
<dbReference type="PANTHER" id="PTHR35866:SF1">
    <property type="entry name" value="YKGJ FAMILY CYSTEINE CLUSTER PROTEIN"/>
    <property type="match status" value="1"/>
</dbReference>
<evidence type="ECO:0000313" key="1">
    <source>
        <dbReference type="EMBL" id="MSD16310.1"/>
    </source>
</evidence>
<dbReference type="RefSeq" id="WP_154314704.1">
    <property type="nucleotide sequence ID" value="NZ_WKRA01000014.1"/>
</dbReference>
<comment type="caution">
    <text evidence="1">The sequence shown here is derived from an EMBL/GenBank/DDBJ whole genome shotgun (WGS) entry which is preliminary data.</text>
</comment>
<reference evidence="1 2" key="1">
    <citation type="journal article" date="2019" name="Nat. Med.">
        <title>A library of human gut bacterial isolates paired with longitudinal multiomics data enables mechanistic microbiome research.</title>
        <authorList>
            <person name="Poyet M."/>
            <person name="Groussin M."/>
            <person name="Gibbons S.M."/>
            <person name="Avila-Pacheco J."/>
            <person name="Jiang X."/>
            <person name="Kearney S.M."/>
            <person name="Perrotta A.R."/>
            <person name="Berdy B."/>
            <person name="Zhao S."/>
            <person name="Lieberman T.D."/>
            <person name="Swanson P.K."/>
            <person name="Smith M."/>
            <person name="Roesemann S."/>
            <person name="Alexander J.E."/>
            <person name="Rich S.A."/>
            <person name="Livny J."/>
            <person name="Vlamakis H."/>
            <person name="Clish C."/>
            <person name="Bullock K."/>
            <person name="Deik A."/>
            <person name="Scott J."/>
            <person name="Pierce K.A."/>
            <person name="Xavier R.J."/>
            <person name="Alm E.J."/>
        </authorList>
    </citation>
    <scope>NUCLEOTIDE SEQUENCE [LARGE SCALE GENOMIC DNA]</scope>
    <source>
        <strain evidence="1 2">BIOML-A3</strain>
    </source>
</reference>
<dbReference type="Proteomes" id="UP000431304">
    <property type="component" value="Unassembled WGS sequence"/>
</dbReference>
<accession>A0A844E3S9</accession>
<name>A0A844E3S9_EUBRA</name>
<evidence type="ECO:0000313" key="2">
    <source>
        <dbReference type="Proteomes" id="UP000431304"/>
    </source>
</evidence>
<dbReference type="AlphaFoldDB" id="A0A844E3S9"/>